<dbReference type="SUPFAM" id="SSF51735">
    <property type="entry name" value="NAD(P)-binding Rossmann-fold domains"/>
    <property type="match status" value="1"/>
</dbReference>
<dbReference type="OrthoDB" id="8062037at2759"/>
<reference evidence="2 3" key="1">
    <citation type="submission" date="2020-04" db="EMBL/GenBank/DDBJ databases">
        <title>Plant Genome Project.</title>
        <authorList>
            <person name="Zhang R.-G."/>
        </authorList>
    </citation>
    <scope>NUCLEOTIDE SEQUENCE [LARGE SCALE GENOMIC DNA]</scope>
    <source>
        <strain evidence="2">YNK0</strain>
        <tissue evidence="2">Leaf</tissue>
    </source>
</reference>
<keyword evidence="3" id="KW-1185">Reference proteome</keyword>
<dbReference type="Gene3D" id="3.40.50.720">
    <property type="entry name" value="NAD(P)-binding Rossmann-like Domain"/>
    <property type="match status" value="1"/>
</dbReference>
<proteinExistence type="predicted"/>
<gene>
    <name evidence="2" type="ORF">HHK36_018477</name>
</gene>
<name>A0A835DDK6_TETSI</name>
<dbReference type="PANTHER" id="PTHR47344:SF1">
    <property type="entry name" value="RING ZINC FINGER PROTEIN-RELATED"/>
    <property type="match status" value="1"/>
</dbReference>
<evidence type="ECO:0000313" key="2">
    <source>
        <dbReference type="EMBL" id="KAF8396842.1"/>
    </source>
</evidence>
<comment type="caution">
    <text evidence="2">The sequence shown here is derived from an EMBL/GenBank/DDBJ whole genome shotgun (WGS) entry which is preliminary data.</text>
</comment>
<accession>A0A835DDK6</accession>
<protein>
    <submittedName>
        <fullName evidence="2">Uncharacterized protein</fullName>
    </submittedName>
</protein>
<dbReference type="EMBL" id="JABCRI010000012">
    <property type="protein sequence ID" value="KAF8396842.1"/>
    <property type="molecule type" value="Genomic_DNA"/>
</dbReference>
<organism evidence="2 3">
    <name type="scientific">Tetracentron sinense</name>
    <name type="common">Spur-leaf</name>
    <dbReference type="NCBI Taxonomy" id="13715"/>
    <lineage>
        <taxon>Eukaryota</taxon>
        <taxon>Viridiplantae</taxon>
        <taxon>Streptophyta</taxon>
        <taxon>Embryophyta</taxon>
        <taxon>Tracheophyta</taxon>
        <taxon>Spermatophyta</taxon>
        <taxon>Magnoliopsida</taxon>
        <taxon>Trochodendrales</taxon>
        <taxon>Trochodendraceae</taxon>
        <taxon>Tetracentron</taxon>
    </lineage>
</organism>
<dbReference type="PANTHER" id="PTHR47344">
    <property type="entry name" value="RING ZINC FINGER PROTEIN-RELATED"/>
    <property type="match status" value="1"/>
</dbReference>
<dbReference type="AlphaFoldDB" id="A0A835DDK6"/>
<dbReference type="InterPro" id="IPR036291">
    <property type="entry name" value="NAD(P)-bd_dom_sf"/>
</dbReference>
<evidence type="ECO:0000313" key="3">
    <source>
        <dbReference type="Proteomes" id="UP000655225"/>
    </source>
</evidence>
<evidence type="ECO:0000256" key="1">
    <source>
        <dbReference type="SAM" id="MobiDB-lite"/>
    </source>
</evidence>
<sequence>MYRQHRHGNCSNSLIPRPRRTHPGRQTRPSPKPDKLHDEMLDLQHAAVHLAFVDCAITAGSDLCIVTARAHQIASESRLNLLQRNLTLFIAIIPPLASFWGVNEHSNPMFKPQTQAKFIEDEAVLSSSILRPRASSDTNREALMHGQSSRVRAPRGSTFASDWKRDYIPCSYCPTRGSDYKENRRGDQCFSAELLGPDGVNRHLGKWCKRVLNKGSVASSMPKQGSSTGTGDLIVVGADGRGGRIKNGEGSSVWPKRCKYGIKPSGQQSQGCLQIAFLWKRK</sequence>
<dbReference type="Proteomes" id="UP000655225">
    <property type="component" value="Unassembled WGS sequence"/>
</dbReference>
<feature type="region of interest" description="Disordered" evidence="1">
    <location>
        <begin position="1"/>
        <end position="34"/>
    </location>
</feature>